<evidence type="ECO:0000256" key="8">
    <source>
        <dbReference type="SAM" id="SignalP"/>
    </source>
</evidence>
<dbReference type="STRING" id="1612308.SAMN05444581_10520"/>
<comment type="cofactor">
    <cofactor evidence="1">
        <name>Zn(2+)</name>
        <dbReference type="ChEBI" id="CHEBI:29105"/>
    </cofactor>
</comment>
<dbReference type="GO" id="GO:0006508">
    <property type="term" value="P:proteolysis"/>
    <property type="evidence" value="ECO:0007669"/>
    <property type="project" value="UniProtKB-KW"/>
</dbReference>
<feature type="coiled-coil region" evidence="7">
    <location>
        <begin position="97"/>
        <end position="124"/>
    </location>
</feature>
<keyword evidence="5" id="KW-0862">Zinc</keyword>
<evidence type="ECO:0000256" key="2">
    <source>
        <dbReference type="ARBA" id="ARBA00022670"/>
    </source>
</evidence>
<dbReference type="Pfam" id="PF01551">
    <property type="entry name" value="Peptidase_M23"/>
    <property type="match status" value="1"/>
</dbReference>
<evidence type="ECO:0000256" key="7">
    <source>
        <dbReference type="SAM" id="Coils"/>
    </source>
</evidence>
<dbReference type="InterPro" id="IPR050570">
    <property type="entry name" value="Cell_wall_metabolism_enzyme"/>
</dbReference>
<keyword evidence="8" id="KW-0732">Signal</keyword>
<accession>A0A1I3Y5L9</accession>
<dbReference type="AlphaFoldDB" id="A0A1I3Y5L9"/>
<keyword evidence="7" id="KW-0175">Coiled coil</keyword>
<evidence type="ECO:0000256" key="3">
    <source>
        <dbReference type="ARBA" id="ARBA00022723"/>
    </source>
</evidence>
<keyword evidence="6" id="KW-0482">Metalloprotease</keyword>
<dbReference type="CDD" id="cd12797">
    <property type="entry name" value="M23_peptidase"/>
    <property type="match status" value="1"/>
</dbReference>
<dbReference type="InterPro" id="IPR011055">
    <property type="entry name" value="Dup_hybrid_motif"/>
</dbReference>
<evidence type="ECO:0000256" key="6">
    <source>
        <dbReference type="ARBA" id="ARBA00023049"/>
    </source>
</evidence>
<keyword evidence="3" id="KW-0479">Metal-binding</keyword>
<dbReference type="EMBL" id="FOSN01000005">
    <property type="protein sequence ID" value="SFK27105.1"/>
    <property type="molecule type" value="Genomic_DNA"/>
</dbReference>
<keyword evidence="2" id="KW-0645">Protease</keyword>
<evidence type="ECO:0000313" key="10">
    <source>
        <dbReference type="EMBL" id="SFK27105.1"/>
    </source>
</evidence>
<evidence type="ECO:0000259" key="9">
    <source>
        <dbReference type="Pfam" id="PF01551"/>
    </source>
</evidence>
<sequence>MAIRIALRRTGLTRAMIAGLALTLALSARVVPAARAQTPPDPPIATAADPKAQELSGRKLELRGMQDTIDASGDQRRKIESEIALIRTDRAKLTAALLDASGNVSDAERRIGEAEARLETLTGSEEAIQRSLTARRAVIAEVLAALQRMGRRPPPALLAAPEDMLAAIRTSMMLGSVVPEMKAEAEALAADLQDLLQLRASIAAERDGLAGDVQKLRADRLRLAALVEARQSALAAAEQALGAERNRVAELAKQAASLKDLIARMEAEVAAAARGAAEARKADEARKNAIAAPPPDGRLKTALAPFKDPGRLAPATAFIETKGLLPLPAAGSLRRSFGAPDGFGGAEKGIMIATRNEATVVSPSDGWVAFAGPYRSYGQLLIVNAGQGYYIILAGMERINVNVGQFVLAGEPVATMGDGAAKTAAAIAIGAAEPVLYVEFRKDGAAIDPGPWWVKPELQRVRG</sequence>
<dbReference type="SUPFAM" id="SSF51261">
    <property type="entry name" value="Duplicated hybrid motif"/>
    <property type="match status" value="1"/>
</dbReference>
<proteinExistence type="predicted"/>
<reference evidence="10 11" key="1">
    <citation type="submission" date="2016-10" db="EMBL/GenBank/DDBJ databases">
        <authorList>
            <person name="de Groot N.N."/>
        </authorList>
    </citation>
    <scope>NUCLEOTIDE SEQUENCE [LARGE SCALE GENOMIC DNA]</scope>
    <source>
        <strain evidence="10 11">NE2</strain>
    </source>
</reference>
<name>A0A1I3Y5L9_9HYPH</name>
<protein>
    <submittedName>
        <fullName evidence="10">Septal ring factor EnvC, activator of murein hydrolases AmiA and AmiB</fullName>
    </submittedName>
</protein>
<feature type="signal peptide" evidence="8">
    <location>
        <begin position="1"/>
        <end position="33"/>
    </location>
</feature>
<dbReference type="Gene3D" id="2.70.70.10">
    <property type="entry name" value="Glucose Permease (Domain IIA)"/>
    <property type="match status" value="1"/>
</dbReference>
<organism evidence="10 11">
    <name type="scientific">Methylocapsa palsarum</name>
    <dbReference type="NCBI Taxonomy" id="1612308"/>
    <lineage>
        <taxon>Bacteria</taxon>
        <taxon>Pseudomonadati</taxon>
        <taxon>Pseudomonadota</taxon>
        <taxon>Alphaproteobacteria</taxon>
        <taxon>Hyphomicrobiales</taxon>
        <taxon>Beijerinckiaceae</taxon>
        <taxon>Methylocapsa</taxon>
    </lineage>
</organism>
<dbReference type="GO" id="GO:0046872">
    <property type="term" value="F:metal ion binding"/>
    <property type="evidence" value="ECO:0007669"/>
    <property type="project" value="UniProtKB-KW"/>
</dbReference>
<evidence type="ECO:0000313" key="11">
    <source>
        <dbReference type="Proteomes" id="UP000198755"/>
    </source>
</evidence>
<keyword evidence="4 10" id="KW-0378">Hydrolase</keyword>
<dbReference type="GO" id="GO:0004222">
    <property type="term" value="F:metalloendopeptidase activity"/>
    <property type="evidence" value="ECO:0007669"/>
    <property type="project" value="TreeGrafter"/>
</dbReference>
<dbReference type="PANTHER" id="PTHR21666">
    <property type="entry name" value="PEPTIDASE-RELATED"/>
    <property type="match status" value="1"/>
</dbReference>
<feature type="coiled-coil region" evidence="7">
    <location>
        <begin position="234"/>
        <end position="282"/>
    </location>
</feature>
<dbReference type="InterPro" id="IPR016047">
    <property type="entry name" value="M23ase_b-sheet_dom"/>
</dbReference>
<dbReference type="PANTHER" id="PTHR21666:SF288">
    <property type="entry name" value="CELL DIVISION PROTEIN YTFB"/>
    <property type="match status" value="1"/>
</dbReference>
<feature type="chain" id="PRO_5011635839" evidence="8">
    <location>
        <begin position="34"/>
        <end position="463"/>
    </location>
</feature>
<evidence type="ECO:0000256" key="1">
    <source>
        <dbReference type="ARBA" id="ARBA00001947"/>
    </source>
</evidence>
<dbReference type="Gene3D" id="6.10.250.3150">
    <property type="match status" value="1"/>
</dbReference>
<evidence type="ECO:0000256" key="5">
    <source>
        <dbReference type="ARBA" id="ARBA00022833"/>
    </source>
</evidence>
<evidence type="ECO:0000256" key="4">
    <source>
        <dbReference type="ARBA" id="ARBA00022801"/>
    </source>
</evidence>
<keyword evidence="11" id="KW-1185">Reference proteome</keyword>
<gene>
    <name evidence="10" type="ORF">SAMN05444581_10520</name>
</gene>
<dbReference type="Proteomes" id="UP000198755">
    <property type="component" value="Unassembled WGS sequence"/>
</dbReference>
<feature type="domain" description="M23ase beta-sheet core" evidence="9">
    <location>
        <begin position="347"/>
        <end position="449"/>
    </location>
</feature>